<dbReference type="InterPro" id="IPR001537">
    <property type="entry name" value="SpoU_MeTrfase"/>
</dbReference>
<keyword evidence="3" id="KW-0489">Methyltransferase</keyword>
<evidence type="ECO:0000256" key="1">
    <source>
        <dbReference type="ARBA" id="ARBA00007228"/>
    </source>
</evidence>
<dbReference type="InterPro" id="IPR029028">
    <property type="entry name" value="Alpha/beta_knot_MTases"/>
</dbReference>
<organism evidence="7 8">
    <name type="scientific">Apophysomyces ossiformis</name>
    <dbReference type="NCBI Taxonomy" id="679940"/>
    <lineage>
        <taxon>Eukaryota</taxon>
        <taxon>Fungi</taxon>
        <taxon>Fungi incertae sedis</taxon>
        <taxon>Mucoromycota</taxon>
        <taxon>Mucoromycotina</taxon>
        <taxon>Mucoromycetes</taxon>
        <taxon>Mucorales</taxon>
        <taxon>Mucorineae</taxon>
        <taxon>Mucoraceae</taxon>
        <taxon>Apophysomyces</taxon>
    </lineage>
</organism>
<accession>A0A8H7ESY6</accession>
<keyword evidence="4" id="KW-0808">Transferase</keyword>
<evidence type="ECO:0000256" key="4">
    <source>
        <dbReference type="ARBA" id="ARBA00022679"/>
    </source>
</evidence>
<evidence type="ECO:0000313" key="8">
    <source>
        <dbReference type="Proteomes" id="UP000605846"/>
    </source>
</evidence>
<evidence type="ECO:0000256" key="3">
    <source>
        <dbReference type="ARBA" id="ARBA00022603"/>
    </source>
</evidence>
<protein>
    <recommendedName>
        <fullName evidence="6">tRNA/rRNA methyltransferase SpoU type domain-containing protein</fullName>
    </recommendedName>
</protein>
<dbReference type="InterPro" id="IPR047261">
    <property type="entry name" value="MRM1_MeTrfase_dom"/>
</dbReference>
<dbReference type="PANTHER" id="PTHR46103">
    <property type="entry name" value="RRNA METHYLTRANSFERASE 1, MITOCHONDRIAL"/>
    <property type="match status" value="1"/>
</dbReference>
<dbReference type="InterPro" id="IPR029026">
    <property type="entry name" value="tRNA_m1G_MTases_N"/>
</dbReference>
<dbReference type="PANTHER" id="PTHR46103:SF1">
    <property type="entry name" value="RRNA METHYLTRANSFERASE 1, MITOCHONDRIAL"/>
    <property type="match status" value="1"/>
</dbReference>
<evidence type="ECO:0000256" key="5">
    <source>
        <dbReference type="ARBA" id="ARBA00022691"/>
    </source>
</evidence>
<dbReference type="Proteomes" id="UP000605846">
    <property type="component" value="Unassembled WGS sequence"/>
</dbReference>
<keyword evidence="5" id="KW-0949">S-adenosyl-L-methionine</keyword>
<proteinExistence type="inferred from homology"/>
<dbReference type="GO" id="GO:0003723">
    <property type="term" value="F:RNA binding"/>
    <property type="evidence" value="ECO:0007669"/>
    <property type="project" value="InterPro"/>
</dbReference>
<dbReference type="CDD" id="cd18105">
    <property type="entry name" value="SpoU-like_MRM1"/>
    <property type="match status" value="1"/>
</dbReference>
<dbReference type="EMBL" id="JABAYA010000093">
    <property type="protein sequence ID" value="KAF7725623.1"/>
    <property type="molecule type" value="Genomic_DNA"/>
</dbReference>
<name>A0A8H7ESY6_9FUNG</name>
<dbReference type="InterPro" id="IPR047182">
    <property type="entry name" value="MRM1"/>
</dbReference>
<gene>
    <name evidence="7" type="ORF">EC973_009502</name>
</gene>
<feature type="domain" description="tRNA/rRNA methyltransferase SpoU type" evidence="6">
    <location>
        <begin position="16"/>
        <end position="162"/>
    </location>
</feature>
<dbReference type="GO" id="GO:0016435">
    <property type="term" value="F:rRNA (guanine) methyltransferase activity"/>
    <property type="evidence" value="ECO:0007669"/>
    <property type="project" value="TreeGrafter"/>
</dbReference>
<dbReference type="Pfam" id="PF00588">
    <property type="entry name" value="SpoU_methylase"/>
    <property type="match status" value="1"/>
</dbReference>
<evidence type="ECO:0000259" key="6">
    <source>
        <dbReference type="Pfam" id="PF00588"/>
    </source>
</evidence>
<dbReference type="OrthoDB" id="270651at2759"/>
<feature type="non-terminal residue" evidence="7">
    <location>
        <position position="1"/>
    </location>
</feature>
<comment type="similarity">
    <text evidence="1">Belongs to the class IV-like SAM-binding methyltransferase superfamily. RNA methyltransferase TrmH family.</text>
</comment>
<keyword evidence="8" id="KW-1185">Reference proteome</keyword>
<reference evidence="7" key="1">
    <citation type="submission" date="2020-01" db="EMBL/GenBank/DDBJ databases">
        <title>Genome Sequencing of Three Apophysomyces-Like Fungal Strains Confirms a Novel Fungal Genus in the Mucoromycota with divergent Burkholderia-like Endosymbiotic Bacteria.</title>
        <authorList>
            <person name="Stajich J.E."/>
            <person name="Macias A.M."/>
            <person name="Carter-House D."/>
            <person name="Lovett B."/>
            <person name="Kasson L.R."/>
            <person name="Berry K."/>
            <person name="Grigoriev I."/>
            <person name="Chang Y."/>
            <person name="Spatafora J."/>
            <person name="Kasson M.T."/>
        </authorList>
    </citation>
    <scope>NUCLEOTIDE SEQUENCE</scope>
    <source>
        <strain evidence="7">NRRL A-21654</strain>
    </source>
</reference>
<evidence type="ECO:0000256" key="2">
    <source>
        <dbReference type="ARBA" id="ARBA00022552"/>
    </source>
</evidence>
<dbReference type="SUPFAM" id="SSF75217">
    <property type="entry name" value="alpha/beta knot"/>
    <property type="match status" value="1"/>
</dbReference>
<dbReference type="Gene3D" id="3.40.1280.10">
    <property type="match status" value="1"/>
</dbReference>
<comment type="caution">
    <text evidence="7">The sequence shown here is derived from an EMBL/GenBank/DDBJ whole genome shotgun (WGS) entry which is preliminary data.</text>
</comment>
<dbReference type="AlphaFoldDB" id="A0A8H7ESY6"/>
<sequence length="193" mass="20475">NESHTTIETKSGQAPFWIALDEIQDPQNLGSILRTAHFFGVDGVVLSSKNSAPLSSAVAKVSAGAVEFIDIYSTSNLVKFLKACDGWQVIGADVGTEKTLTVQEFAQLAHEPTLLVLGNEGTGIRTNVKLCCSAFTSIPGKPIKFRGDVDSLNVGVAAGVLIAHARLHRAKYMKQAQVNSDTVIAPMCAANVH</sequence>
<evidence type="ECO:0000313" key="7">
    <source>
        <dbReference type="EMBL" id="KAF7725623.1"/>
    </source>
</evidence>
<keyword evidence="2" id="KW-0698">rRNA processing</keyword>